<dbReference type="RefSeq" id="WP_392393815.1">
    <property type="nucleotide sequence ID" value="NZ_JAURTK010000003.1"/>
</dbReference>
<reference evidence="1" key="1">
    <citation type="submission" date="2023-07" db="EMBL/GenBank/DDBJ databases">
        <title>Sorghum-associated microbial communities from plants grown in Nebraska, USA.</title>
        <authorList>
            <person name="Schachtman D."/>
        </authorList>
    </citation>
    <scope>NUCLEOTIDE SEQUENCE</scope>
    <source>
        <strain evidence="1">DS1061</strain>
    </source>
</reference>
<name>A0AB73IBY5_9BURK</name>
<organism evidence="1 2">
    <name type="scientific">Paraburkholderia caledonica</name>
    <dbReference type="NCBI Taxonomy" id="134536"/>
    <lineage>
        <taxon>Bacteria</taxon>
        <taxon>Pseudomonadati</taxon>
        <taxon>Pseudomonadota</taxon>
        <taxon>Betaproteobacteria</taxon>
        <taxon>Burkholderiales</taxon>
        <taxon>Burkholderiaceae</taxon>
        <taxon>Paraburkholderia</taxon>
    </lineage>
</organism>
<gene>
    <name evidence="1" type="ORF">J2793_002996</name>
</gene>
<protein>
    <submittedName>
        <fullName evidence="1">Uncharacterized protein</fullName>
    </submittedName>
</protein>
<dbReference type="AlphaFoldDB" id="A0AB73IBY5"/>
<sequence>MQEIDTQFGTVSIVNEPAYSFNSKDNVRKYGLELLLTRGQPTSVHGIALNATGIIVVGADGGCSSVHDRSALVLNDRLYLAVGDHAACLSLSSPHGLVWSTRVDMATCFGLYWESSRGFLISHGELEISRLSLEGDLVWQASGADVFSEDFRLLPGYIEAVDFNRSVYRLDYVTGEVIASISG</sequence>
<dbReference type="EMBL" id="JAURTK010000003">
    <property type="protein sequence ID" value="MDP9647550.1"/>
    <property type="molecule type" value="Genomic_DNA"/>
</dbReference>
<comment type="caution">
    <text evidence="1">The sequence shown here is derived from an EMBL/GenBank/DDBJ whole genome shotgun (WGS) entry which is preliminary data.</text>
</comment>
<proteinExistence type="predicted"/>
<evidence type="ECO:0000313" key="2">
    <source>
        <dbReference type="Proteomes" id="UP001229486"/>
    </source>
</evidence>
<accession>A0AB73IBY5</accession>
<dbReference type="Proteomes" id="UP001229486">
    <property type="component" value="Unassembled WGS sequence"/>
</dbReference>
<evidence type="ECO:0000313" key="1">
    <source>
        <dbReference type="EMBL" id="MDP9647550.1"/>
    </source>
</evidence>